<keyword evidence="2" id="KW-0342">GTP-binding</keyword>
<dbReference type="SUPFAM" id="SSF52540">
    <property type="entry name" value="P-loop containing nucleoside triphosphate hydrolases"/>
    <property type="match status" value="1"/>
</dbReference>
<evidence type="ECO:0000256" key="3">
    <source>
        <dbReference type="SAM" id="MobiDB-lite"/>
    </source>
</evidence>
<dbReference type="EMBL" id="BDGG01000003">
    <property type="protein sequence ID" value="GAU96833.1"/>
    <property type="molecule type" value="Genomic_DNA"/>
</dbReference>
<comment type="caution">
    <text evidence="5">The sequence shown here is derived from an EMBL/GenBank/DDBJ whole genome shotgun (WGS) entry which is preliminary data.</text>
</comment>
<dbReference type="InterPro" id="IPR027417">
    <property type="entry name" value="P-loop_NTPase"/>
</dbReference>
<keyword evidence="1" id="KW-0547">Nucleotide-binding</keyword>
<evidence type="ECO:0000313" key="5">
    <source>
        <dbReference type="EMBL" id="GAU96833.1"/>
    </source>
</evidence>
<dbReference type="InterPro" id="IPR011333">
    <property type="entry name" value="SKP1/BTB/POZ_sf"/>
</dbReference>
<organism evidence="5 6">
    <name type="scientific">Ramazzottius varieornatus</name>
    <name type="common">Water bear</name>
    <name type="synonym">Tardigrade</name>
    <dbReference type="NCBI Taxonomy" id="947166"/>
    <lineage>
        <taxon>Eukaryota</taxon>
        <taxon>Metazoa</taxon>
        <taxon>Ecdysozoa</taxon>
        <taxon>Tardigrada</taxon>
        <taxon>Eutardigrada</taxon>
        <taxon>Parachela</taxon>
        <taxon>Hypsibioidea</taxon>
        <taxon>Ramazzottiidae</taxon>
        <taxon>Ramazzottius</taxon>
    </lineage>
</organism>
<dbReference type="Proteomes" id="UP000186922">
    <property type="component" value="Unassembled WGS sequence"/>
</dbReference>
<evidence type="ECO:0000256" key="1">
    <source>
        <dbReference type="ARBA" id="ARBA00022741"/>
    </source>
</evidence>
<feature type="domain" description="BTB" evidence="4">
    <location>
        <begin position="450"/>
        <end position="517"/>
    </location>
</feature>
<dbReference type="CDD" id="cd18186">
    <property type="entry name" value="BTB_POZ_ZBTB_KLHL-like"/>
    <property type="match status" value="1"/>
</dbReference>
<reference evidence="5 6" key="1">
    <citation type="journal article" date="2016" name="Nat. Commun.">
        <title>Extremotolerant tardigrade genome and improved radiotolerance of human cultured cells by tardigrade-unique protein.</title>
        <authorList>
            <person name="Hashimoto T."/>
            <person name="Horikawa D.D."/>
            <person name="Saito Y."/>
            <person name="Kuwahara H."/>
            <person name="Kozuka-Hata H."/>
            <person name="Shin-I T."/>
            <person name="Minakuchi Y."/>
            <person name="Ohishi K."/>
            <person name="Motoyama A."/>
            <person name="Aizu T."/>
            <person name="Enomoto A."/>
            <person name="Kondo K."/>
            <person name="Tanaka S."/>
            <person name="Hara Y."/>
            <person name="Koshikawa S."/>
            <person name="Sagara H."/>
            <person name="Miura T."/>
            <person name="Yokobori S."/>
            <person name="Miyagawa K."/>
            <person name="Suzuki Y."/>
            <person name="Kubo T."/>
            <person name="Oyama M."/>
            <person name="Kohara Y."/>
            <person name="Fujiyama A."/>
            <person name="Arakawa K."/>
            <person name="Katayama T."/>
            <person name="Toyoda A."/>
            <person name="Kunieda T."/>
        </authorList>
    </citation>
    <scope>NUCLEOTIDE SEQUENCE [LARGE SCALE GENOMIC DNA]</scope>
    <source>
        <strain evidence="5 6">YOKOZUNA-1</strain>
    </source>
</reference>
<accession>A0A1D1VD88</accession>
<dbReference type="PROSITE" id="PS50097">
    <property type="entry name" value="BTB"/>
    <property type="match status" value="2"/>
</dbReference>
<dbReference type="SUPFAM" id="SSF54695">
    <property type="entry name" value="POZ domain"/>
    <property type="match status" value="2"/>
</dbReference>
<dbReference type="PANTHER" id="PTHR24072">
    <property type="entry name" value="RHO FAMILY GTPASE"/>
    <property type="match status" value="1"/>
</dbReference>
<evidence type="ECO:0000259" key="4">
    <source>
        <dbReference type="PROSITE" id="PS50097"/>
    </source>
</evidence>
<dbReference type="PRINTS" id="PR00449">
    <property type="entry name" value="RASTRNSFRMNG"/>
</dbReference>
<feature type="compositionally biased region" description="Basic and acidic residues" evidence="3">
    <location>
        <begin position="392"/>
        <end position="409"/>
    </location>
</feature>
<keyword evidence="6" id="KW-1185">Reference proteome</keyword>
<dbReference type="STRING" id="947166.A0A1D1VD88"/>
<dbReference type="PROSITE" id="PS51419">
    <property type="entry name" value="RAB"/>
    <property type="match status" value="1"/>
</dbReference>
<dbReference type="Pfam" id="PF00651">
    <property type="entry name" value="BTB"/>
    <property type="match status" value="2"/>
</dbReference>
<dbReference type="Gene3D" id="3.40.50.300">
    <property type="entry name" value="P-loop containing nucleotide triphosphate hydrolases"/>
    <property type="match status" value="1"/>
</dbReference>
<dbReference type="SMART" id="SM00225">
    <property type="entry name" value="BTB"/>
    <property type="match status" value="2"/>
</dbReference>
<evidence type="ECO:0000256" key="2">
    <source>
        <dbReference type="ARBA" id="ARBA00023134"/>
    </source>
</evidence>
<feature type="region of interest" description="Disordered" evidence="3">
    <location>
        <begin position="392"/>
        <end position="423"/>
    </location>
</feature>
<proteinExistence type="predicted"/>
<gene>
    <name evidence="5" type="primary">RvY_08212-1</name>
    <name evidence="5" type="synonym">RvY_08212.1</name>
    <name evidence="5" type="ORF">RvY_08212</name>
</gene>
<evidence type="ECO:0000313" key="6">
    <source>
        <dbReference type="Proteomes" id="UP000186922"/>
    </source>
</evidence>
<dbReference type="InterPro" id="IPR000210">
    <property type="entry name" value="BTB/POZ_dom"/>
</dbReference>
<protein>
    <recommendedName>
        <fullName evidence="4">BTB domain-containing protein</fullName>
    </recommendedName>
</protein>
<dbReference type="PROSITE" id="PS51420">
    <property type="entry name" value="RHO"/>
    <property type="match status" value="1"/>
</dbReference>
<feature type="domain" description="BTB" evidence="4">
    <location>
        <begin position="267"/>
        <end position="359"/>
    </location>
</feature>
<dbReference type="SMART" id="SM00175">
    <property type="entry name" value="RAB"/>
    <property type="match status" value="1"/>
</dbReference>
<dbReference type="Pfam" id="PF00071">
    <property type="entry name" value="Ras"/>
    <property type="match status" value="1"/>
</dbReference>
<sequence>MGTLHIDHDRPRQERVKCVVVGDSGVGKTRLICARARNAKFCLKELCGTHVPTVWAIDQYHQHQEVLENSWEIVDGVNVTLRLWDTFGCHDKDRKFAYGRSDVVALCFSVISPASLRHVVERWWPEIRRFCPKTPIILIGLRNDMRHLYKDPAYIKVMPDERKRVKESDVILPEKGRAVAAQIGAVAYYETSVLSGFGIRSVFTNAIRAALMHRRQTRFWAYHLKSVRDAEFQSPYLVPPPPTPEHRSVRTTFVDDLAGMALEPSFPDVELCCGDGIVRAHRVLLAAACDKFHDILSPSQPDCDSILSSVHVFRSFEKVEVIESDFGRQTRLTLQRDFHQRTLQTLIQFLYTGALDLTPETVQPLQVLSQDLEIKYLTKLIAVRLNGEEEAKDVKDATVPKEEVEPPERPEDENGNNKKEEGNARIVQQFVTERDKRLASLALDPTTPYSDVVFEVSDGQVPSFRGLVTKRSAFMSAMLCGTFQETTKLSVTIPDIEADILRLCLYYLYIDQCPATKDVYEAMEVLVAADRFCMPRLMDLIQDHIISTYLSLSTNNDDCVVATKALELLELAEAFHAGYLYSWCCNFITTHYAFIYRHLLQQLRALTPLHQAMLSKQRWPPSWYISEYDLYEQSLERRRHDTLQMLRKKRSRFHLCSRTAEGALAAAAQAPPPAARAPSVPTRREVVVARWRMLLCSR</sequence>
<dbReference type="InterPro" id="IPR001806">
    <property type="entry name" value="Small_GTPase"/>
</dbReference>
<name>A0A1D1VD88_RAMVA</name>
<dbReference type="AlphaFoldDB" id="A0A1D1VD88"/>
<dbReference type="InterPro" id="IPR003578">
    <property type="entry name" value="Small_GTPase_Rho"/>
</dbReference>
<dbReference type="GO" id="GO:0003924">
    <property type="term" value="F:GTPase activity"/>
    <property type="evidence" value="ECO:0007669"/>
    <property type="project" value="InterPro"/>
</dbReference>
<dbReference type="GO" id="GO:0005525">
    <property type="term" value="F:GTP binding"/>
    <property type="evidence" value="ECO:0007669"/>
    <property type="project" value="UniProtKB-KW"/>
</dbReference>
<dbReference type="Gene3D" id="3.30.710.10">
    <property type="entry name" value="Potassium Channel Kv1.1, Chain A"/>
    <property type="match status" value="2"/>
</dbReference>
<dbReference type="GO" id="GO:0007264">
    <property type="term" value="P:small GTPase-mediated signal transduction"/>
    <property type="evidence" value="ECO:0007669"/>
    <property type="project" value="InterPro"/>
</dbReference>
<dbReference type="SMART" id="SM00174">
    <property type="entry name" value="RHO"/>
    <property type="match status" value="1"/>
</dbReference>
<dbReference type="OrthoDB" id="6020506at2759"/>